<dbReference type="GO" id="GO:0005525">
    <property type="term" value="F:GTP binding"/>
    <property type="evidence" value="ECO:0007669"/>
    <property type="project" value="UniProtKB-KW"/>
</dbReference>
<organism evidence="9">
    <name type="scientific">Menopon gallinae</name>
    <name type="common">poultry shaft louse</name>
    <dbReference type="NCBI Taxonomy" id="328185"/>
    <lineage>
        <taxon>Eukaryota</taxon>
        <taxon>Metazoa</taxon>
        <taxon>Ecdysozoa</taxon>
        <taxon>Arthropoda</taxon>
        <taxon>Hexapoda</taxon>
        <taxon>Insecta</taxon>
        <taxon>Pterygota</taxon>
        <taxon>Neoptera</taxon>
        <taxon>Paraneoptera</taxon>
        <taxon>Psocodea</taxon>
        <taxon>Troctomorpha</taxon>
        <taxon>Phthiraptera</taxon>
        <taxon>Amblycera</taxon>
        <taxon>Menoponidae</taxon>
        <taxon>Menopon</taxon>
    </lineage>
</organism>
<dbReference type="InterPro" id="IPR002735">
    <property type="entry name" value="Transl_init_fac_IF2/IF5_dom"/>
</dbReference>
<dbReference type="Pfam" id="PF01873">
    <property type="entry name" value="eIF-5_eIF-2B"/>
    <property type="match status" value="1"/>
</dbReference>
<dbReference type="GO" id="GO:0001732">
    <property type="term" value="P:formation of cytoplasmic translation initiation complex"/>
    <property type="evidence" value="ECO:0007669"/>
    <property type="project" value="TreeGrafter"/>
</dbReference>
<proteinExistence type="inferred from homology"/>
<dbReference type="InterPro" id="IPR016189">
    <property type="entry name" value="Transl_init_fac_IF2/IF5_N"/>
</dbReference>
<reference evidence="9" key="1">
    <citation type="journal article" date="2024" name="Gigascience">
        <title>Chromosome-level genome of the poultry shaft louse Menopon gallinae provides insight into the host-switching and adaptive evolution of parasitic lice.</title>
        <authorList>
            <person name="Xu Y."/>
            <person name="Ma L."/>
            <person name="Liu S."/>
            <person name="Liang Y."/>
            <person name="Liu Q."/>
            <person name="He Z."/>
            <person name="Tian L."/>
            <person name="Duan Y."/>
            <person name="Cai W."/>
            <person name="Li H."/>
            <person name="Song F."/>
        </authorList>
    </citation>
    <scope>NUCLEOTIDE SEQUENCE</scope>
    <source>
        <strain evidence="9">Cailab_2023a</strain>
    </source>
</reference>
<accession>A0AAW2IHF9</accession>
<evidence type="ECO:0000256" key="4">
    <source>
        <dbReference type="ARBA" id="ARBA00022741"/>
    </source>
</evidence>
<dbReference type="EMBL" id="JARGDH010000001">
    <property type="protein sequence ID" value="KAL0281072.1"/>
    <property type="molecule type" value="Genomic_DNA"/>
</dbReference>
<evidence type="ECO:0000256" key="5">
    <source>
        <dbReference type="ARBA" id="ARBA00022917"/>
    </source>
</evidence>
<evidence type="ECO:0000256" key="2">
    <source>
        <dbReference type="ARBA" id="ARBA00018059"/>
    </source>
</evidence>
<dbReference type="EMBL" id="JARGDH010000001">
    <property type="protein sequence ID" value="KAL0281071.1"/>
    <property type="molecule type" value="Genomic_DNA"/>
</dbReference>
<sequence length="444" mass="50140">MGSLNVNRAVSDAFYRYKMPRIMAKVEGKGNGIKTVIVNMIDVAKALGRPPTYPTKYFGCELGAQTQFDFKNDRFIVNGSHDASKLQDLLDGFIRKFVLCPECDNPETTLIISAKKGSISQGCKACGHYGPLEFNHKLNTFILKNPPDLNPATQGSSLTEGKRSKRSKKATETNGDGKVSPKSDDSDSEKFRANNASSETNNDDEDNECWSMDVSEEAVKARQLDLTDGVKGLTMNDDLEKTEKERIDLFYNFVKKAKDNGVLDNHREIVAEAERLDIRSKAPLVLAELLFDQNIHSQVKKYRVLFLMFTHEDPKAQKYLIGGIEQTIGLHKDVLLPKVPGLFKMFYDLDLLEEKILLDWSGKVSKKYVDKDFSQEIHNRVEPFISWLKMAEEESDSEDDDVEIEYDDRAKASPLKEQPKPKPVAKPVVEDEDEDGEDLNIDEI</sequence>
<keyword evidence="6" id="KW-0342">GTP-binding</keyword>
<feature type="compositionally biased region" description="Acidic residues" evidence="7">
    <location>
        <begin position="430"/>
        <end position="444"/>
    </location>
</feature>
<dbReference type="AlphaFoldDB" id="A0AAW2IHF9"/>
<dbReference type="InterPro" id="IPR045196">
    <property type="entry name" value="IF2/IF5"/>
</dbReference>
<gene>
    <name evidence="9" type="ORF">PYX00_002173</name>
</gene>
<dbReference type="SMART" id="SM00653">
    <property type="entry name" value="eIF2B_5"/>
    <property type="match status" value="1"/>
</dbReference>
<dbReference type="GO" id="GO:0003743">
    <property type="term" value="F:translation initiation factor activity"/>
    <property type="evidence" value="ECO:0007669"/>
    <property type="project" value="UniProtKB-KW"/>
</dbReference>
<feature type="domain" description="W2" evidence="8">
    <location>
        <begin position="240"/>
        <end position="398"/>
    </location>
</feature>
<dbReference type="SMART" id="SM00515">
    <property type="entry name" value="eIF5C"/>
    <property type="match status" value="1"/>
</dbReference>
<keyword evidence="4" id="KW-0547">Nucleotide-binding</keyword>
<dbReference type="SUPFAM" id="SSF48371">
    <property type="entry name" value="ARM repeat"/>
    <property type="match status" value="1"/>
</dbReference>
<protein>
    <recommendedName>
        <fullName evidence="2">Eukaryotic translation initiation factor 5</fullName>
    </recommendedName>
</protein>
<dbReference type="EMBL" id="JARGDH010000001">
    <property type="protein sequence ID" value="KAL0281073.1"/>
    <property type="molecule type" value="Genomic_DNA"/>
</dbReference>
<comment type="similarity">
    <text evidence="1">Belongs to the eIF-2-beta/eIF-5 family.</text>
</comment>
<comment type="caution">
    <text evidence="9">The sequence shown here is derived from an EMBL/GenBank/DDBJ whole genome shotgun (WGS) entry which is preliminary data.</text>
</comment>
<dbReference type="FunFam" id="2.20.25.350:FF:000001">
    <property type="entry name" value="Eukaryotic translation initiation factor 5"/>
    <property type="match status" value="1"/>
</dbReference>
<feature type="region of interest" description="Disordered" evidence="7">
    <location>
        <begin position="145"/>
        <end position="209"/>
    </location>
</feature>
<evidence type="ECO:0000256" key="1">
    <source>
        <dbReference type="ARBA" id="ARBA00010397"/>
    </source>
</evidence>
<dbReference type="FunFam" id="3.30.30.170:FF:000002">
    <property type="entry name" value="Eukaryotic translation initiation factor 5"/>
    <property type="match status" value="1"/>
</dbReference>
<feature type="compositionally biased region" description="Acidic residues" evidence="7">
    <location>
        <begin position="395"/>
        <end position="406"/>
    </location>
</feature>
<dbReference type="Pfam" id="PF02020">
    <property type="entry name" value="W2"/>
    <property type="match status" value="1"/>
</dbReference>
<feature type="region of interest" description="Disordered" evidence="7">
    <location>
        <begin position="395"/>
        <end position="444"/>
    </location>
</feature>
<dbReference type="InterPro" id="IPR016190">
    <property type="entry name" value="Transl_init_fac_IF2/IF5_Zn-bd"/>
</dbReference>
<keyword evidence="3" id="KW-0396">Initiation factor</keyword>
<dbReference type="PROSITE" id="PS51363">
    <property type="entry name" value="W2"/>
    <property type="match status" value="1"/>
</dbReference>
<evidence type="ECO:0000313" key="9">
    <source>
        <dbReference type="EMBL" id="KAL0281073.1"/>
    </source>
</evidence>
<evidence type="ECO:0000256" key="7">
    <source>
        <dbReference type="SAM" id="MobiDB-lite"/>
    </source>
</evidence>
<dbReference type="GO" id="GO:0005092">
    <property type="term" value="F:GDP-dissociation inhibitor activity"/>
    <property type="evidence" value="ECO:0007669"/>
    <property type="project" value="TreeGrafter"/>
</dbReference>
<dbReference type="InterPro" id="IPR003307">
    <property type="entry name" value="W2_domain"/>
</dbReference>
<dbReference type="Gene3D" id="2.20.25.350">
    <property type="match status" value="1"/>
</dbReference>
<dbReference type="CDD" id="cd11561">
    <property type="entry name" value="W2_eIF5"/>
    <property type="match status" value="1"/>
</dbReference>
<dbReference type="GO" id="GO:0005829">
    <property type="term" value="C:cytosol"/>
    <property type="evidence" value="ECO:0007669"/>
    <property type="project" value="TreeGrafter"/>
</dbReference>
<dbReference type="Gene3D" id="1.25.40.180">
    <property type="match status" value="1"/>
</dbReference>
<dbReference type="SUPFAM" id="SSF100966">
    <property type="entry name" value="Translation initiation factor 2 beta, aIF2beta, N-terminal domain"/>
    <property type="match status" value="1"/>
</dbReference>
<feature type="compositionally biased region" description="Basic and acidic residues" evidence="7">
    <location>
        <begin position="179"/>
        <end position="192"/>
    </location>
</feature>
<evidence type="ECO:0000256" key="3">
    <source>
        <dbReference type="ARBA" id="ARBA00022540"/>
    </source>
</evidence>
<evidence type="ECO:0000256" key="6">
    <source>
        <dbReference type="ARBA" id="ARBA00023134"/>
    </source>
</evidence>
<keyword evidence="5" id="KW-0648">Protein biosynthesis</keyword>
<dbReference type="Gene3D" id="3.30.30.170">
    <property type="match status" value="1"/>
</dbReference>
<evidence type="ECO:0000259" key="8">
    <source>
        <dbReference type="PROSITE" id="PS51363"/>
    </source>
</evidence>
<dbReference type="PANTHER" id="PTHR23001">
    <property type="entry name" value="EUKARYOTIC TRANSLATION INITIATION FACTOR"/>
    <property type="match status" value="1"/>
</dbReference>
<name>A0AAW2IHF9_9NEOP</name>
<dbReference type="PANTHER" id="PTHR23001:SF7">
    <property type="entry name" value="EUKARYOTIC TRANSLATION INITIATION FACTOR 5"/>
    <property type="match status" value="1"/>
</dbReference>
<dbReference type="InterPro" id="IPR016024">
    <property type="entry name" value="ARM-type_fold"/>
</dbReference>
<dbReference type="SUPFAM" id="SSF75689">
    <property type="entry name" value="Zinc-binding domain of translation initiation factor 2 beta"/>
    <property type="match status" value="1"/>
</dbReference>
<dbReference type="GO" id="GO:0071074">
    <property type="term" value="F:eukaryotic initiation factor eIF2 binding"/>
    <property type="evidence" value="ECO:0007669"/>
    <property type="project" value="TreeGrafter"/>
</dbReference>